<evidence type="ECO:0000259" key="2">
    <source>
        <dbReference type="Pfam" id="PF13387"/>
    </source>
</evidence>
<evidence type="ECO:0000313" key="5">
    <source>
        <dbReference type="EMBL" id="QTH70821.1"/>
    </source>
</evidence>
<dbReference type="Pfam" id="PF25222">
    <property type="entry name" value="DUF7840"/>
    <property type="match status" value="1"/>
</dbReference>
<evidence type="ECO:0000313" key="6">
    <source>
        <dbReference type="Proteomes" id="UP000664904"/>
    </source>
</evidence>
<dbReference type="EMBL" id="CP072133">
    <property type="protein sequence ID" value="QTH70821.1"/>
    <property type="molecule type" value="Genomic_DNA"/>
</dbReference>
<evidence type="ECO:0000259" key="3">
    <source>
        <dbReference type="Pfam" id="PF25222"/>
    </source>
</evidence>
<dbReference type="RefSeq" id="WP_208842404.1">
    <property type="nucleotide sequence ID" value="NZ_CP072133.1"/>
</dbReference>
<dbReference type="InterPro" id="IPR057162">
    <property type="entry name" value="DUF7840"/>
</dbReference>
<proteinExistence type="predicted"/>
<evidence type="ECO:0000259" key="4">
    <source>
        <dbReference type="Pfam" id="PF25225"/>
    </source>
</evidence>
<name>A0A975DIB3_9GAMM</name>
<reference evidence="5" key="1">
    <citation type="submission" date="2021-03" db="EMBL/GenBank/DDBJ databases">
        <title>Complete Genome of Pseudoalteromonas xiamenensis STKMTI.2, a new potential marine bacterium producing anti-Vibrio compounds.</title>
        <authorList>
            <person name="Handayani D.P."/>
            <person name="Isnansetyo A."/>
            <person name="Istiqomah I."/>
            <person name="Jumina J."/>
        </authorList>
    </citation>
    <scope>NUCLEOTIDE SEQUENCE</scope>
    <source>
        <strain evidence="5">STKMTI.2</strain>
    </source>
</reference>
<keyword evidence="1" id="KW-0732">Signal</keyword>
<organism evidence="5 6">
    <name type="scientific">Pseudoalteromonas xiamenensis</name>
    <dbReference type="NCBI Taxonomy" id="882626"/>
    <lineage>
        <taxon>Bacteria</taxon>
        <taxon>Pseudomonadati</taxon>
        <taxon>Pseudomonadota</taxon>
        <taxon>Gammaproteobacteria</taxon>
        <taxon>Alteromonadales</taxon>
        <taxon>Pseudoalteromonadaceae</taxon>
        <taxon>Pseudoalteromonas</taxon>
    </lineage>
</organism>
<keyword evidence="6" id="KW-1185">Reference proteome</keyword>
<sequence>MRYYLYAVLLLATLLSPKIAVSQPIDSALIRQLANEKKWHQLLFLNEQGEPTVFNDGFYLSQYQDFSPEKELRNTLLAFNEPVGDNPNNHALCKYKARKIWLDSQIPLFNKKNKNIKCPHFEEFKNYTQIDSISLVFATGYLGNPASYYGHLLLKLNTSSLGRLYDPAINFGADVPPNENMLIYIVKGLVGGYNSSFTTQGFFYHLQNYGENEFRDLWEYQLDLTDEERIFLLAHLWELQNRKFTYYFLNKNCAFFMANVLNLVLNIPASQSWKPWVAPQTVVQQLVQFQPEKIKKRKYHPSRQSRLYQRYAKLSESEIALVTYFAENPDQLSIQALENESITSQHNVLDTLIDYYQFLRQPELKEQDPNNLQYSKVLSLRYQLPSGSGHVLFNSSNVPDLGRPLSRTSIGLFHTESGSWGILSLRPAYYDPLDSSYGHVRHSGLSMGDIKIRISQNEATTIESLNLVNILNVRQNYTMLPGDQSHSWFLQVGLQRKLHSNNSPLAGLAHAGYGYAGSFIKDSVSLAGFFGAGFHDTKLDSSGLFLSTNLMLNGYLNDLQAWNIQLERKFGFVQQATTLKATFRHKINDATDLRFNYRYQKEINENVAGVEVGWYW</sequence>
<gene>
    <name evidence="5" type="ORF">J5O05_13070</name>
</gene>
<feature type="domain" description="DUF7840" evidence="3">
    <location>
        <begin position="398"/>
        <end position="616"/>
    </location>
</feature>
<dbReference type="AlphaFoldDB" id="A0A975DIB3"/>
<evidence type="ECO:0000256" key="1">
    <source>
        <dbReference type="SAM" id="SignalP"/>
    </source>
</evidence>
<dbReference type="Proteomes" id="UP000664904">
    <property type="component" value="Chromosome"/>
</dbReference>
<feature type="domain" description="DUF7843" evidence="4">
    <location>
        <begin position="32"/>
        <end position="105"/>
    </location>
</feature>
<dbReference type="Pfam" id="PF25225">
    <property type="entry name" value="DUF7843"/>
    <property type="match status" value="1"/>
</dbReference>
<feature type="domain" description="Lnb N-terminal periplasmic" evidence="2">
    <location>
        <begin position="121"/>
        <end position="265"/>
    </location>
</feature>
<dbReference type="InterPro" id="IPR057165">
    <property type="entry name" value="DUF7843"/>
</dbReference>
<dbReference type="Pfam" id="PF13387">
    <property type="entry name" value="Lnb_N"/>
    <property type="match status" value="1"/>
</dbReference>
<feature type="signal peptide" evidence="1">
    <location>
        <begin position="1"/>
        <end position="22"/>
    </location>
</feature>
<feature type="chain" id="PRO_5037217873" evidence="1">
    <location>
        <begin position="23"/>
        <end position="616"/>
    </location>
</feature>
<dbReference type="InterPro" id="IPR025178">
    <property type="entry name" value="Lnb_N"/>
</dbReference>
<dbReference type="KEGG" id="pxi:J5O05_13070"/>
<accession>A0A975DIB3</accession>
<protein>
    <submittedName>
        <fullName evidence="5">DUF4105 domain-containing protein</fullName>
    </submittedName>
</protein>